<dbReference type="InterPro" id="IPR002813">
    <property type="entry name" value="Arg_biosynth_ArgJ"/>
</dbReference>
<feature type="binding site" evidence="10">
    <location>
        <position position="439"/>
    </location>
    <ligand>
        <name>substrate</name>
    </ligand>
</feature>
<feature type="binding site" evidence="10">
    <location>
        <position position="225"/>
    </location>
    <ligand>
        <name>substrate</name>
    </ligand>
</feature>
<dbReference type="STRING" id="101127.A0A1X2GEV1"/>
<dbReference type="GO" id="GO:0005759">
    <property type="term" value="C:mitochondrial matrix"/>
    <property type="evidence" value="ECO:0007669"/>
    <property type="project" value="UniProtKB-SubCell"/>
</dbReference>
<evidence type="ECO:0000256" key="5">
    <source>
        <dbReference type="ARBA" id="ARBA00022679"/>
    </source>
</evidence>
<comment type="caution">
    <text evidence="11">The sequence shown here is derived from an EMBL/GenBank/DDBJ whole genome shotgun (WGS) entry which is preliminary data.</text>
</comment>
<dbReference type="EC" id="2.3.1.35" evidence="10"/>
<feature type="site" description="Cleavage; by autolysis" evidence="10">
    <location>
        <begin position="224"/>
        <end position="225"/>
    </location>
</feature>
<dbReference type="EC" id="2.3.1.1" evidence="10"/>
<comment type="similarity">
    <text evidence="2 10">Belongs to the ArgJ family.</text>
</comment>
<name>A0A1X2GEV1_9FUNG</name>
<dbReference type="HAMAP" id="MF_01106">
    <property type="entry name" value="ArgJ"/>
    <property type="match status" value="1"/>
</dbReference>
<proteinExistence type="inferred from homology"/>
<dbReference type="SUPFAM" id="SSF56266">
    <property type="entry name" value="DmpA/ArgJ-like"/>
    <property type="match status" value="1"/>
</dbReference>
<keyword evidence="8 10" id="KW-0511">Multifunctional enzyme</keyword>
<keyword evidence="3 10" id="KW-0055">Arginine biosynthesis</keyword>
<comment type="pathway">
    <text evidence="10">Amino-acid biosynthesis; L-arginine biosynthesis; L-ornithine and N-acetyl-L-glutamate from L-glutamate and N(2)-acetyl-L-ornithine (cyclic): step 1/1.</text>
</comment>
<dbReference type="PANTHER" id="PTHR23100:SF0">
    <property type="entry name" value="ARGININE BIOSYNTHESIS BIFUNCTIONAL PROTEIN ARGJ, MITOCHONDRIAL"/>
    <property type="match status" value="1"/>
</dbReference>
<evidence type="ECO:0000256" key="9">
    <source>
        <dbReference type="ARBA" id="ARBA00023315"/>
    </source>
</evidence>
<comment type="PTM">
    <text evidence="10">The alpha and beta chains are autoproteolytically processed from a single precursor protein within the mitochondrion.</text>
</comment>
<dbReference type="NCBIfam" id="TIGR00120">
    <property type="entry name" value="ArgJ"/>
    <property type="match status" value="1"/>
</dbReference>
<feature type="active site" description="Nucleophile" evidence="10">
    <location>
        <position position="225"/>
    </location>
</feature>
<dbReference type="EMBL" id="MCGT01000018">
    <property type="protein sequence ID" value="ORX52284.1"/>
    <property type="molecule type" value="Genomic_DNA"/>
</dbReference>
<dbReference type="FunFam" id="3.60.70.12:FF:000001">
    <property type="entry name" value="Arginine biosynthesis bifunctional protein ArgJ, chloroplastic"/>
    <property type="match status" value="1"/>
</dbReference>
<dbReference type="InterPro" id="IPR016117">
    <property type="entry name" value="ArgJ-like_dom_sf"/>
</dbReference>
<dbReference type="AlphaFoldDB" id="A0A1X2GEV1"/>
<dbReference type="CDD" id="cd02152">
    <property type="entry name" value="OAT"/>
    <property type="match status" value="1"/>
</dbReference>
<dbReference type="GO" id="GO:0004042">
    <property type="term" value="F:L-glutamate N-acetyltransferase activity"/>
    <property type="evidence" value="ECO:0007669"/>
    <property type="project" value="UniProtKB-UniRule"/>
</dbReference>
<organism evidence="11 12">
    <name type="scientific">Hesseltinella vesiculosa</name>
    <dbReference type="NCBI Taxonomy" id="101127"/>
    <lineage>
        <taxon>Eukaryota</taxon>
        <taxon>Fungi</taxon>
        <taxon>Fungi incertae sedis</taxon>
        <taxon>Mucoromycota</taxon>
        <taxon>Mucoromycotina</taxon>
        <taxon>Mucoromycetes</taxon>
        <taxon>Mucorales</taxon>
        <taxon>Cunninghamellaceae</taxon>
        <taxon>Hesseltinella</taxon>
    </lineage>
</organism>
<gene>
    <name evidence="11" type="ORF">DM01DRAFT_1323400</name>
</gene>
<evidence type="ECO:0000256" key="3">
    <source>
        <dbReference type="ARBA" id="ARBA00022571"/>
    </source>
</evidence>
<keyword evidence="4 10" id="KW-0028">Amino-acid biosynthesis</keyword>
<comment type="catalytic activity">
    <reaction evidence="10">
        <text>N(2)-acetyl-L-ornithine + L-glutamate = N-acetyl-L-glutamate + L-ornithine</text>
        <dbReference type="Rhea" id="RHEA:15349"/>
        <dbReference type="ChEBI" id="CHEBI:29985"/>
        <dbReference type="ChEBI" id="CHEBI:44337"/>
        <dbReference type="ChEBI" id="CHEBI:46911"/>
        <dbReference type="ChEBI" id="CHEBI:57805"/>
        <dbReference type="EC" id="2.3.1.35"/>
    </reaction>
</comment>
<evidence type="ECO:0000256" key="10">
    <source>
        <dbReference type="HAMAP-Rule" id="MF_03124"/>
    </source>
</evidence>
<evidence type="ECO:0000313" key="12">
    <source>
        <dbReference type="Proteomes" id="UP000242146"/>
    </source>
</evidence>
<evidence type="ECO:0000256" key="7">
    <source>
        <dbReference type="ARBA" id="ARBA00023128"/>
    </source>
</evidence>
<feature type="chain" id="PRO_5023211149" description="Arginine biosynthesis bifunctional protein ArgJ alpha chain" evidence="10">
    <location>
        <begin position="1"/>
        <end position="224"/>
    </location>
</feature>
<feature type="chain" id="PRO_5023211150" description="Arginine biosynthesis bifunctional protein ArgJ beta chain" evidence="10">
    <location>
        <begin position="225"/>
        <end position="444"/>
    </location>
</feature>
<dbReference type="Gene3D" id="3.10.20.340">
    <property type="entry name" value="ArgJ beta chain, C-terminal domain"/>
    <property type="match status" value="1"/>
</dbReference>
<dbReference type="GO" id="GO:0004358">
    <property type="term" value="F:L-glutamate N-acetyltransferase activity, acting on acetyl-L-ornithine as donor"/>
    <property type="evidence" value="ECO:0007669"/>
    <property type="project" value="UniProtKB-UniRule"/>
</dbReference>
<dbReference type="Pfam" id="PF01960">
    <property type="entry name" value="ArgJ"/>
    <property type="match status" value="1"/>
</dbReference>
<keyword evidence="7 10" id="KW-0496">Mitochondrion</keyword>
<evidence type="ECO:0000256" key="1">
    <source>
        <dbReference type="ARBA" id="ARBA00004305"/>
    </source>
</evidence>
<keyword evidence="6 10" id="KW-0068">Autocatalytic cleavage</keyword>
<comment type="pathway">
    <text evidence="10">Amino-acid biosynthesis; L-arginine biosynthesis; N(2)-acetyl-L-ornithine from L-glutamate: step 1/4.</text>
</comment>
<dbReference type="FunFam" id="3.10.20.340:FF:000002">
    <property type="entry name" value="Arginine biosynthesis bifunctional protein ArgJ, mitochondrial"/>
    <property type="match status" value="1"/>
</dbReference>
<evidence type="ECO:0000256" key="4">
    <source>
        <dbReference type="ARBA" id="ARBA00022605"/>
    </source>
</evidence>
<sequence length="444" mass="47768">MRRSSIVPRITASYQQYQQRAWYSDFGHLSARKQSFIPSSGTYPHGFRASGVACGIKKNNNKDVALVVSEKPCSAAAVFTTNAFKAAPVLVSQATLKHNNNKDIYGVVTNSGCANAVTGQQGITNAKRMQAIMDELTGHASSALTMSTGVIGQQLNMDKLEPGIRKAYEALSADHDQGWLQAATAYMTTDTFPKLMSGEFTLDRTSFRMAGIAKGAGMIHPNMATLLGFIVTDAYVAPALLQDTLKYAVDRSFNAISIDGDMSTNDTICALANGASDVRIESPHDPAYPLFRDSLTSFAAELAQLVVRDGEGATKFVTIHVKGGSSFESAKQAASHISTSKLVKTALYGQDANWGRICASLGHSGVEVDPSKVSVTFVPTDDSKPLPLMIRGEPEVVDEARAAEILKMEDLVIEVDLGLGQSDAKFWTCDLSHEYVTINADYRS</sequence>
<evidence type="ECO:0000256" key="2">
    <source>
        <dbReference type="ARBA" id="ARBA00006774"/>
    </source>
</evidence>
<dbReference type="Proteomes" id="UP000242146">
    <property type="component" value="Unassembled WGS sequence"/>
</dbReference>
<dbReference type="UniPathway" id="UPA00068">
    <property type="reaction ID" value="UER00106"/>
</dbReference>
<dbReference type="Gene3D" id="3.30.2330.10">
    <property type="entry name" value="arginine biosynthesis bifunctional protein suprefamily"/>
    <property type="match status" value="1"/>
</dbReference>
<feature type="binding site" evidence="10">
    <location>
        <position position="214"/>
    </location>
    <ligand>
        <name>substrate</name>
    </ligand>
</feature>
<accession>A0A1X2GEV1</accession>
<dbReference type="Gene3D" id="3.60.70.12">
    <property type="entry name" value="L-amino peptidase D-ALA esterase/amidase"/>
    <property type="match status" value="1"/>
</dbReference>
<dbReference type="GO" id="GO:0006526">
    <property type="term" value="P:L-arginine biosynthetic process"/>
    <property type="evidence" value="ECO:0007669"/>
    <property type="project" value="UniProtKB-UniRule"/>
</dbReference>
<keyword evidence="9 10" id="KW-0012">Acyltransferase</keyword>
<comment type="function">
    <text evidence="10">Catalyzes two activities which are involved in the cyclic version of arginine biosynthesis: the synthesis of acetylglutamate from glutamate and acetyl-CoA, and of ornithine by transacetylation between acetylornithine and glutamate.</text>
</comment>
<reference evidence="11 12" key="1">
    <citation type="submission" date="2016-07" db="EMBL/GenBank/DDBJ databases">
        <title>Pervasive Adenine N6-methylation of Active Genes in Fungi.</title>
        <authorList>
            <consortium name="DOE Joint Genome Institute"/>
            <person name="Mondo S.J."/>
            <person name="Dannebaum R.O."/>
            <person name="Kuo R.C."/>
            <person name="Labutti K."/>
            <person name="Haridas S."/>
            <person name="Kuo A."/>
            <person name="Salamov A."/>
            <person name="Ahrendt S.R."/>
            <person name="Lipzen A."/>
            <person name="Sullivan W."/>
            <person name="Andreopoulos W.B."/>
            <person name="Clum A."/>
            <person name="Lindquist E."/>
            <person name="Daum C."/>
            <person name="Ramamoorthy G.K."/>
            <person name="Gryganskyi A."/>
            <person name="Culley D."/>
            <person name="Magnuson J.K."/>
            <person name="James T.Y."/>
            <person name="O'Malley M.A."/>
            <person name="Stajich J.E."/>
            <person name="Spatafora J.W."/>
            <person name="Visel A."/>
            <person name="Grigoriev I.V."/>
        </authorList>
    </citation>
    <scope>NUCLEOTIDE SEQUENCE [LARGE SCALE GENOMIC DNA]</scope>
    <source>
        <strain evidence="11 12">NRRL 3301</strain>
    </source>
</reference>
<comment type="catalytic activity">
    <reaction evidence="10">
        <text>L-glutamate + acetyl-CoA = N-acetyl-L-glutamate + CoA + H(+)</text>
        <dbReference type="Rhea" id="RHEA:24292"/>
        <dbReference type="ChEBI" id="CHEBI:15378"/>
        <dbReference type="ChEBI" id="CHEBI:29985"/>
        <dbReference type="ChEBI" id="CHEBI:44337"/>
        <dbReference type="ChEBI" id="CHEBI:57287"/>
        <dbReference type="ChEBI" id="CHEBI:57288"/>
        <dbReference type="EC" id="2.3.1.1"/>
    </reaction>
</comment>
<feature type="site" description="Involved in the stabilization of negative charge on the oxyanion by the formation of the oxyanion hole" evidence="10">
    <location>
        <position position="148"/>
    </location>
</feature>
<protein>
    <recommendedName>
        <fullName evidence="10">Arginine biosynthesis bifunctional protein ArgJ, mitochondrial</fullName>
    </recommendedName>
    <domain>
        <recommendedName>
            <fullName evidence="10">Glutamate N-acetyltransferase</fullName>
            <shortName evidence="10">GAT</shortName>
            <ecNumber evidence="10">2.3.1.35</ecNumber>
        </recommendedName>
        <alternativeName>
            <fullName evidence="10">Ornithine acetyltransferase</fullName>
            <shortName evidence="10">OATase</shortName>
        </alternativeName>
        <alternativeName>
            <fullName evidence="10">Ornithine transacetylase</fullName>
        </alternativeName>
    </domain>
    <domain>
        <recommendedName>
            <fullName evidence="10">Amino-acid acetyltransferase</fullName>
            <ecNumber evidence="10">2.3.1.1</ecNumber>
        </recommendedName>
        <alternativeName>
            <fullName evidence="10">N-acetylglutamate synthase</fullName>
            <shortName evidence="10">AGS</shortName>
        </alternativeName>
    </domain>
    <component>
        <recommendedName>
            <fullName evidence="10">Arginine biosynthesis bifunctional protein ArgJ alpha chain</fullName>
        </recommendedName>
    </component>
    <component>
        <recommendedName>
            <fullName evidence="10">Arginine biosynthesis bifunctional protein ArgJ beta chain</fullName>
        </recommendedName>
    </component>
</protein>
<feature type="site" description="Involved in the stabilization of negative charge on the oxyanion by the formation of the oxyanion hole" evidence="10">
    <location>
        <position position="149"/>
    </location>
</feature>
<comment type="subcellular location">
    <subcellularLocation>
        <location evidence="1 10">Mitochondrion matrix</location>
    </subcellularLocation>
</comment>
<feature type="binding site" evidence="10">
    <location>
        <position position="311"/>
    </location>
    <ligand>
        <name>substrate</name>
    </ligand>
</feature>
<dbReference type="FunFam" id="3.30.2330.10:FF:000001">
    <property type="entry name" value="Arginine biosynthesis bifunctional protein ArgJ, mitochondrial"/>
    <property type="match status" value="1"/>
</dbReference>
<dbReference type="InterPro" id="IPR042195">
    <property type="entry name" value="ArgJ_beta_C"/>
</dbReference>
<evidence type="ECO:0000256" key="8">
    <source>
        <dbReference type="ARBA" id="ARBA00023268"/>
    </source>
</evidence>
<feature type="binding site" evidence="10">
    <location>
        <position position="444"/>
    </location>
    <ligand>
        <name>substrate</name>
    </ligand>
</feature>
<dbReference type="PANTHER" id="PTHR23100">
    <property type="entry name" value="ARGININE BIOSYNTHESIS BIFUNCTIONAL PROTEIN ARGJ"/>
    <property type="match status" value="1"/>
</dbReference>
<feature type="binding site" evidence="10">
    <location>
        <position position="188"/>
    </location>
    <ligand>
        <name>substrate</name>
    </ligand>
</feature>
<dbReference type="GO" id="GO:0006592">
    <property type="term" value="P:ornithine biosynthetic process"/>
    <property type="evidence" value="ECO:0007669"/>
    <property type="project" value="EnsemblFungi"/>
</dbReference>
<comment type="subunit">
    <text evidence="10">Heterodimer of an alpha and a beta chain.</text>
</comment>
<evidence type="ECO:0000313" key="11">
    <source>
        <dbReference type="EMBL" id="ORX52284.1"/>
    </source>
</evidence>
<keyword evidence="12" id="KW-1185">Reference proteome</keyword>
<dbReference type="OrthoDB" id="4199794at2759"/>
<keyword evidence="5 10" id="KW-0808">Transferase</keyword>
<dbReference type="NCBIfam" id="NF003802">
    <property type="entry name" value="PRK05388.1"/>
    <property type="match status" value="1"/>
</dbReference>
<evidence type="ECO:0000256" key="6">
    <source>
        <dbReference type="ARBA" id="ARBA00022813"/>
    </source>
</evidence>